<name>A0A655IP25_MYCTX</name>
<sequence>MINAVFSHTAGLRSNTLIKFTIVTAPTATGNDGCSDSTVNGTTQDTWGSVLLMTSRMKSHG</sequence>
<gene>
    <name evidence="1" type="ORF">ERS007661_03923</name>
    <name evidence="2" type="ORF">ERS007720_01530</name>
    <name evidence="3" type="ORF">ERS007739_02148</name>
</gene>
<reference evidence="3" key="1">
    <citation type="submission" date="2015-03" db="EMBL/GenBank/DDBJ databases">
        <authorList>
            <consortium name="Pathogen Informatics"/>
            <person name="Murphy D."/>
        </authorList>
    </citation>
    <scope>NUCLEOTIDE SEQUENCE</scope>
    <source>
        <strain evidence="3">N09902308</strain>
    </source>
</reference>
<dbReference type="EMBL" id="CQQC01001976">
    <property type="protein sequence ID" value="CNW39535.1"/>
    <property type="molecule type" value="Genomic_DNA"/>
</dbReference>
<evidence type="ECO:0000313" key="4">
    <source>
        <dbReference type="Proteomes" id="UP000039021"/>
    </source>
</evidence>
<protein>
    <submittedName>
        <fullName evidence="2">Uncharacterized protein</fullName>
    </submittedName>
</protein>
<dbReference type="Proteomes" id="UP000044938">
    <property type="component" value="Unassembled WGS sequence"/>
</dbReference>
<evidence type="ECO:0000313" key="5">
    <source>
        <dbReference type="Proteomes" id="UP000039217"/>
    </source>
</evidence>
<proteinExistence type="predicted"/>
<dbReference type="EMBL" id="CSAJ01000155">
    <property type="protein sequence ID" value="COW04911.1"/>
    <property type="molecule type" value="Genomic_DNA"/>
</dbReference>
<dbReference type="Proteomes" id="UP000039217">
    <property type="component" value="Unassembled WGS sequence"/>
</dbReference>
<organism evidence="2 6">
    <name type="scientific">Mycobacterium tuberculosis</name>
    <dbReference type="NCBI Taxonomy" id="1773"/>
    <lineage>
        <taxon>Bacteria</taxon>
        <taxon>Bacillati</taxon>
        <taxon>Actinomycetota</taxon>
        <taxon>Actinomycetes</taxon>
        <taxon>Mycobacteriales</taxon>
        <taxon>Mycobacteriaceae</taxon>
        <taxon>Mycobacterium</taxon>
        <taxon>Mycobacterium tuberculosis complex</taxon>
    </lineage>
</organism>
<accession>A0A655IP25</accession>
<evidence type="ECO:0000313" key="2">
    <source>
        <dbReference type="EMBL" id="COW04911.1"/>
    </source>
</evidence>
<dbReference type="AlphaFoldDB" id="A0A655IP25"/>
<evidence type="ECO:0000313" key="6">
    <source>
        <dbReference type="Proteomes" id="UP000044938"/>
    </source>
</evidence>
<dbReference type="Proteomes" id="UP000039021">
    <property type="component" value="Unassembled WGS sequence"/>
</dbReference>
<dbReference type="EMBL" id="CSBK01000936">
    <property type="protein sequence ID" value="COY11890.1"/>
    <property type="molecule type" value="Genomic_DNA"/>
</dbReference>
<evidence type="ECO:0000313" key="3">
    <source>
        <dbReference type="EMBL" id="COY11890.1"/>
    </source>
</evidence>
<evidence type="ECO:0000313" key="1">
    <source>
        <dbReference type="EMBL" id="CNW39535.1"/>
    </source>
</evidence>
<reference evidence="4 5" key="2">
    <citation type="submission" date="2015-03" db="EMBL/GenBank/DDBJ databases">
        <authorList>
            <consortium name="Pathogen Informatics"/>
        </authorList>
    </citation>
    <scope>NUCLEOTIDE SEQUENCE [LARGE SCALE GENOMIC DNA]</scope>
    <source>
        <strain evidence="1 5">D00501624</strain>
        <strain evidence="2 6">M09401471</strain>
        <strain evidence="4">N09902308</strain>
    </source>
</reference>